<reference evidence="1" key="1">
    <citation type="submission" date="2014-11" db="EMBL/GenBank/DDBJ databases">
        <authorList>
            <person name="Amaro Gonzalez C."/>
        </authorList>
    </citation>
    <scope>NUCLEOTIDE SEQUENCE</scope>
</reference>
<sequence>MVKLCGSLELTALTVLTITTLRKEQQNKCL</sequence>
<evidence type="ECO:0000313" key="1">
    <source>
        <dbReference type="EMBL" id="JAH84574.1"/>
    </source>
</evidence>
<reference evidence="1" key="2">
    <citation type="journal article" date="2015" name="Fish Shellfish Immunol.">
        <title>Early steps in the European eel (Anguilla anguilla)-Vibrio vulnificus interaction in the gills: Role of the RtxA13 toxin.</title>
        <authorList>
            <person name="Callol A."/>
            <person name="Pajuelo D."/>
            <person name="Ebbesson L."/>
            <person name="Teles M."/>
            <person name="MacKenzie S."/>
            <person name="Amaro C."/>
        </authorList>
    </citation>
    <scope>NUCLEOTIDE SEQUENCE</scope>
</reference>
<proteinExistence type="predicted"/>
<dbReference type="EMBL" id="GBXM01024003">
    <property type="protein sequence ID" value="JAH84574.1"/>
    <property type="molecule type" value="Transcribed_RNA"/>
</dbReference>
<organism evidence="1">
    <name type="scientific">Anguilla anguilla</name>
    <name type="common">European freshwater eel</name>
    <name type="synonym">Muraena anguilla</name>
    <dbReference type="NCBI Taxonomy" id="7936"/>
    <lineage>
        <taxon>Eukaryota</taxon>
        <taxon>Metazoa</taxon>
        <taxon>Chordata</taxon>
        <taxon>Craniata</taxon>
        <taxon>Vertebrata</taxon>
        <taxon>Euteleostomi</taxon>
        <taxon>Actinopterygii</taxon>
        <taxon>Neopterygii</taxon>
        <taxon>Teleostei</taxon>
        <taxon>Anguilliformes</taxon>
        <taxon>Anguillidae</taxon>
        <taxon>Anguilla</taxon>
    </lineage>
</organism>
<dbReference type="AlphaFoldDB" id="A0A0E9W2E7"/>
<name>A0A0E9W2E7_ANGAN</name>
<accession>A0A0E9W2E7</accession>
<protein>
    <submittedName>
        <fullName evidence="1">Uncharacterized protein</fullName>
    </submittedName>
</protein>